<keyword evidence="4" id="KW-1185">Reference proteome</keyword>
<keyword evidence="2" id="KW-0472">Membrane</keyword>
<organism evidence="3 4">
    <name type="scientific">Neolentinus lepideus HHB14362 ss-1</name>
    <dbReference type="NCBI Taxonomy" id="1314782"/>
    <lineage>
        <taxon>Eukaryota</taxon>
        <taxon>Fungi</taxon>
        <taxon>Dikarya</taxon>
        <taxon>Basidiomycota</taxon>
        <taxon>Agaricomycotina</taxon>
        <taxon>Agaricomycetes</taxon>
        <taxon>Gloeophyllales</taxon>
        <taxon>Gloeophyllaceae</taxon>
        <taxon>Neolentinus</taxon>
    </lineage>
</organism>
<evidence type="ECO:0000313" key="4">
    <source>
        <dbReference type="Proteomes" id="UP000076761"/>
    </source>
</evidence>
<dbReference type="Proteomes" id="UP000076761">
    <property type="component" value="Unassembled WGS sequence"/>
</dbReference>
<evidence type="ECO:0000256" key="1">
    <source>
        <dbReference type="SAM" id="MobiDB-lite"/>
    </source>
</evidence>
<feature type="transmembrane region" description="Helical" evidence="2">
    <location>
        <begin position="110"/>
        <end position="133"/>
    </location>
</feature>
<feature type="region of interest" description="Disordered" evidence="1">
    <location>
        <begin position="152"/>
        <end position="177"/>
    </location>
</feature>
<proteinExistence type="predicted"/>
<dbReference type="OrthoDB" id="3071471at2759"/>
<protein>
    <submittedName>
        <fullName evidence="3">Uncharacterized protein</fullName>
    </submittedName>
</protein>
<keyword evidence="2" id="KW-0812">Transmembrane</keyword>
<name>A0A165MZ06_9AGAM</name>
<gene>
    <name evidence="3" type="ORF">NEOLEDRAFT_1152258</name>
</gene>
<keyword evidence="2" id="KW-1133">Transmembrane helix</keyword>
<dbReference type="EMBL" id="KV425655">
    <property type="protein sequence ID" value="KZT18961.1"/>
    <property type="molecule type" value="Genomic_DNA"/>
</dbReference>
<accession>A0A165MZ06</accession>
<dbReference type="STRING" id="1314782.A0A165MZ06"/>
<dbReference type="AlphaFoldDB" id="A0A165MZ06"/>
<dbReference type="InParanoid" id="A0A165MZ06"/>
<evidence type="ECO:0000256" key="2">
    <source>
        <dbReference type="SAM" id="Phobius"/>
    </source>
</evidence>
<sequence>MLWFWNGNTISSHVRSLAMHSWCDANCPGHQYVHEPQDNCRCASQWTFQTKGIVPTVQDWQIHGPAFYHLEATSDGKKELVEQCVNALQLSGEEKAALIQHLRDGSCPTFLSLAFLLLPLFLCLLLPLFLHLLPPPLSVPVAPPLPAPVAPPHFVGQGSPGQATVSPPPAEPASPHFPELSMDSLMIEDPIVTASSTVPAGLAPLGKKNPSGPSSVVFVEIPGYVWPASDVPMVAGWITVESENRQEKDLIEKLQAEKPWIIHEFINNDPKLHVAIHMAGHPSNFRVEFLEWKVFCDIVCNHDKRQPEFKWLCTLDLILGGANLALDIRQVQFKCWLLDECKLYLLFIVYVIVKKDDIGLNKNSRLPCYLNGIQLLSSQVMVYSDPFQTLFCFDKLWLADMLQSVIHGLPYAFAQPQCVKLPSWNDLASKVKNGSIDLKNIVIKCTFSAFYDHVFMMDCGWVDTLWEVNTAILIENSPGPRVATKTAEMQDKDISFNSFDSYMSWGLGTEGYQTLLSEEECPPEDIRKMSPRQVDDYIKASKWHMVTWPGVNDKGPYLAIFTSYVLSCIEMDSPLYKQHLSLDKGPYQILGKKCGHKFLIWYNFIHLGLACTSGVSKLFGNHSKAAGSAQFALKLSKPALMAKNGYLTAPISINVSARRVNEIEPEGLEHLAKCQH</sequence>
<evidence type="ECO:0000313" key="3">
    <source>
        <dbReference type="EMBL" id="KZT18961.1"/>
    </source>
</evidence>
<reference evidence="3 4" key="1">
    <citation type="journal article" date="2016" name="Mol. Biol. Evol.">
        <title>Comparative Genomics of Early-Diverging Mushroom-Forming Fungi Provides Insights into the Origins of Lignocellulose Decay Capabilities.</title>
        <authorList>
            <person name="Nagy L.G."/>
            <person name="Riley R."/>
            <person name="Tritt A."/>
            <person name="Adam C."/>
            <person name="Daum C."/>
            <person name="Floudas D."/>
            <person name="Sun H."/>
            <person name="Yadav J.S."/>
            <person name="Pangilinan J."/>
            <person name="Larsson K.H."/>
            <person name="Matsuura K."/>
            <person name="Barry K."/>
            <person name="Labutti K."/>
            <person name="Kuo R."/>
            <person name="Ohm R.A."/>
            <person name="Bhattacharya S.S."/>
            <person name="Shirouzu T."/>
            <person name="Yoshinaga Y."/>
            <person name="Martin F.M."/>
            <person name="Grigoriev I.V."/>
            <person name="Hibbett D.S."/>
        </authorList>
    </citation>
    <scope>NUCLEOTIDE SEQUENCE [LARGE SCALE GENOMIC DNA]</scope>
    <source>
        <strain evidence="3 4">HHB14362 ss-1</strain>
    </source>
</reference>